<reference evidence="3" key="2">
    <citation type="submission" date="2025-08" db="UniProtKB">
        <authorList>
            <consortium name="RefSeq"/>
        </authorList>
    </citation>
    <scope>IDENTIFICATION</scope>
    <source>
        <tissue evidence="3">Leaf</tissue>
    </source>
</reference>
<dbReference type="GO" id="GO:0015074">
    <property type="term" value="P:DNA integration"/>
    <property type="evidence" value="ECO:0007669"/>
    <property type="project" value="InterPro"/>
</dbReference>
<dbReference type="PROSITE" id="PS50994">
    <property type="entry name" value="INTEGRASE"/>
    <property type="match status" value="1"/>
</dbReference>
<dbReference type="PANTHER" id="PTHR47266">
    <property type="entry name" value="ENDONUCLEASE-RELATED"/>
    <property type="match status" value="1"/>
</dbReference>
<dbReference type="Proteomes" id="UP000087766">
    <property type="component" value="Chromosome 1"/>
</dbReference>
<feature type="domain" description="Integrase catalytic" evidence="1">
    <location>
        <begin position="128"/>
        <end position="221"/>
    </location>
</feature>
<dbReference type="Gene3D" id="1.10.340.70">
    <property type="match status" value="1"/>
</dbReference>
<dbReference type="InterPro" id="IPR043502">
    <property type="entry name" value="DNA/RNA_pol_sf"/>
</dbReference>
<dbReference type="Pfam" id="PF00665">
    <property type="entry name" value="rve"/>
    <property type="match status" value="1"/>
</dbReference>
<accession>A0A3Q0EVL6</accession>
<gene>
    <name evidence="3" type="primary">LOC111241499</name>
</gene>
<dbReference type="OrthoDB" id="1739170at2759"/>
<proteinExistence type="predicted"/>
<dbReference type="STRING" id="3916.A0A3Q0EVL6"/>
<dbReference type="Gene3D" id="3.30.420.10">
    <property type="entry name" value="Ribonuclease H-like superfamily/Ribonuclease H"/>
    <property type="match status" value="1"/>
</dbReference>
<dbReference type="InterPro" id="IPR052160">
    <property type="entry name" value="Gypsy_RT_Integrase-like"/>
</dbReference>
<dbReference type="InterPro" id="IPR001584">
    <property type="entry name" value="Integrase_cat-core"/>
</dbReference>
<dbReference type="SUPFAM" id="SSF56672">
    <property type="entry name" value="DNA/RNA polymerases"/>
    <property type="match status" value="1"/>
</dbReference>
<reference evidence="2" key="1">
    <citation type="journal article" date="2014" name="Nat. Commun.">
        <title>Genome sequence of mungbean and insights into evolution within Vigna species.</title>
        <authorList>
            <person name="Kang Y.J."/>
            <person name="Kim S.K."/>
            <person name="Kim M.Y."/>
            <person name="Lestari P."/>
            <person name="Kim K.H."/>
            <person name="Ha B.K."/>
            <person name="Jun T.H."/>
            <person name="Hwang W.J."/>
            <person name="Lee T."/>
            <person name="Lee J."/>
            <person name="Shim S."/>
            <person name="Yoon M.Y."/>
            <person name="Jang Y.E."/>
            <person name="Han K.S."/>
            <person name="Taeprayoon P."/>
            <person name="Yoon N."/>
            <person name="Somta P."/>
            <person name="Tanya P."/>
            <person name="Kim K.S."/>
            <person name="Gwag J.G."/>
            <person name="Moon J.K."/>
            <person name="Lee Y.H."/>
            <person name="Park B.S."/>
            <person name="Bombarely A."/>
            <person name="Doyle J.J."/>
            <person name="Jackson S.A."/>
            <person name="Schafleitner R."/>
            <person name="Srinives P."/>
            <person name="Varshney R.K."/>
            <person name="Lee S.H."/>
        </authorList>
    </citation>
    <scope>NUCLEOTIDE SEQUENCE [LARGE SCALE GENOMIC DNA]</scope>
    <source>
        <strain evidence="2">cv. VC1973A</strain>
    </source>
</reference>
<protein>
    <submittedName>
        <fullName evidence="3">Uncharacterized protein LOC111241499</fullName>
    </submittedName>
</protein>
<dbReference type="InterPro" id="IPR036397">
    <property type="entry name" value="RNaseH_sf"/>
</dbReference>
<dbReference type="GO" id="GO:0003676">
    <property type="term" value="F:nucleic acid binding"/>
    <property type="evidence" value="ECO:0007669"/>
    <property type="project" value="InterPro"/>
</dbReference>
<dbReference type="RefSeq" id="XP_022635773.1">
    <property type="nucleotide sequence ID" value="XM_022780052.1"/>
</dbReference>
<evidence type="ECO:0000259" key="1">
    <source>
        <dbReference type="PROSITE" id="PS50994"/>
    </source>
</evidence>
<dbReference type="AlphaFoldDB" id="A0A3Q0EVL6"/>
<organism evidence="2 3">
    <name type="scientific">Vigna radiata var. radiata</name>
    <name type="common">Mung bean</name>
    <name type="synonym">Phaseolus aureus</name>
    <dbReference type="NCBI Taxonomy" id="3916"/>
    <lineage>
        <taxon>Eukaryota</taxon>
        <taxon>Viridiplantae</taxon>
        <taxon>Streptophyta</taxon>
        <taxon>Embryophyta</taxon>
        <taxon>Tracheophyta</taxon>
        <taxon>Spermatophyta</taxon>
        <taxon>Magnoliopsida</taxon>
        <taxon>eudicotyledons</taxon>
        <taxon>Gunneridae</taxon>
        <taxon>Pentapetalae</taxon>
        <taxon>rosids</taxon>
        <taxon>fabids</taxon>
        <taxon>Fabales</taxon>
        <taxon>Fabaceae</taxon>
        <taxon>Papilionoideae</taxon>
        <taxon>50 kb inversion clade</taxon>
        <taxon>NPAAA clade</taxon>
        <taxon>indigoferoid/millettioid clade</taxon>
        <taxon>Phaseoleae</taxon>
        <taxon>Vigna</taxon>
    </lineage>
</organism>
<dbReference type="Pfam" id="PF17921">
    <property type="entry name" value="Integrase_H2C2"/>
    <property type="match status" value="1"/>
</dbReference>
<name>A0A3Q0EVL6_VIGRR</name>
<evidence type="ECO:0000313" key="3">
    <source>
        <dbReference type="RefSeq" id="XP_022635773.1"/>
    </source>
</evidence>
<keyword evidence="2" id="KW-1185">Reference proteome</keyword>
<sequence length="221" mass="25285">MSLYGNKRYFFGHKISSRGIEVDRAKLEVIEKLQPPTNVKGIRSFLGHPDNLLRCCVTKEEVEGILWHYHDSPYGGNFSGERTTAKVLKSGFYWPTLFKNAHNHAINCDKGQRTGTISKHHEMLLQGILEVEVFDCWSIDFVGPFPPSFNNEYILVVMSYVSKWVEAVAFPKNDSSTVIKFLKRKIFSRFGTPRVFISDGGSHFCNSQLAKILKHYGVRHK</sequence>
<dbReference type="InterPro" id="IPR041588">
    <property type="entry name" value="Integrase_H2C2"/>
</dbReference>
<dbReference type="GeneID" id="111241499"/>
<dbReference type="KEGG" id="vra:111241499"/>
<dbReference type="InterPro" id="IPR012337">
    <property type="entry name" value="RNaseH-like_sf"/>
</dbReference>
<dbReference type="SUPFAM" id="SSF53098">
    <property type="entry name" value="Ribonuclease H-like"/>
    <property type="match status" value="1"/>
</dbReference>
<evidence type="ECO:0000313" key="2">
    <source>
        <dbReference type="Proteomes" id="UP000087766"/>
    </source>
</evidence>